<evidence type="ECO:0000313" key="1">
    <source>
        <dbReference type="EMBL" id="AVP87035.1"/>
    </source>
</evidence>
<keyword evidence="2" id="KW-1185">Reference proteome</keyword>
<reference evidence="1 2" key="1">
    <citation type="submission" date="2018-03" db="EMBL/GenBank/DDBJ databases">
        <title>A gene transfer event suggests a long-term partnership between eustigmatophyte algae and a novel lineage of endosymbiotic bacteria.</title>
        <authorList>
            <person name="Yurchenko T."/>
            <person name="Sevcikova T."/>
            <person name="Pribyl P."/>
            <person name="El Karkouri K."/>
            <person name="Klimes V."/>
            <person name="Amaral R."/>
            <person name="Zbrankova V."/>
            <person name="Kim E."/>
            <person name="Raoult D."/>
            <person name="Santos L.M.A."/>
            <person name="Elias M."/>
        </authorList>
    </citation>
    <scope>NUCLEOTIDE SEQUENCE [LARGE SCALE GENOMIC DNA]</scope>
    <source>
        <strain evidence="1">CCALA 838</strain>
    </source>
</reference>
<organism evidence="1 2">
    <name type="scientific">Candidatus Phycorickettsia trachydisci</name>
    <dbReference type="NCBI Taxonomy" id="2115978"/>
    <lineage>
        <taxon>Bacteria</taxon>
        <taxon>Pseudomonadati</taxon>
        <taxon>Pseudomonadota</taxon>
        <taxon>Alphaproteobacteria</taxon>
        <taxon>Rickettsiales</taxon>
        <taxon>Rickettsiaceae</taxon>
        <taxon>Candidatus Phycorickettsia</taxon>
    </lineage>
</organism>
<accession>A0A2P1P709</accession>
<dbReference type="AlphaFoldDB" id="A0A2P1P709"/>
<name>A0A2P1P709_9RICK</name>
<dbReference type="EMBL" id="CP027845">
    <property type="protein sequence ID" value="AVP87035.1"/>
    <property type="molecule type" value="Genomic_DNA"/>
</dbReference>
<dbReference type="OrthoDB" id="9807778at2"/>
<protein>
    <submittedName>
        <fullName evidence="1">Uncharacterized protein</fullName>
    </submittedName>
</protein>
<dbReference type="RefSeq" id="WP_106873914.1">
    <property type="nucleotide sequence ID" value="NZ_CP027845.1"/>
</dbReference>
<dbReference type="Gene3D" id="1.25.40.20">
    <property type="entry name" value="Ankyrin repeat-containing domain"/>
    <property type="match status" value="1"/>
</dbReference>
<evidence type="ECO:0000313" key="2">
    <source>
        <dbReference type="Proteomes" id="UP000241762"/>
    </source>
</evidence>
<dbReference type="InterPro" id="IPR036770">
    <property type="entry name" value="Ankyrin_rpt-contain_sf"/>
</dbReference>
<gene>
    <name evidence="1" type="ORF">phytr_720</name>
</gene>
<dbReference type="SUPFAM" id="SSF48403">
    <property type="entry name" value="Ankyrin repeat"/>
    <property type="match status" value="1"/>
</dbReference>
<proteinExistence type="predicted"/>
<sequence>MDTVRTLLNNIIQNIECYERVTLDPLRADVAIVGSEQTKKALREARDSYRKELSENYSRRLIDAIKLAESQGNDTNPIYTREIKKYKGASILHLIAWGLFSNHIYEILSHIRPQDIKRGLMGSELMEAIEEKNTILRDWLLENDADVMYRKSSGSSALHIACLIKDYKTAERLIQRVAREKDTSAVKEFVNAVKESGCTPLYEALVLDSPNSEIPLDNHHMLKFLSLFIENGVDLDKKNSGKRTGEYTMFNTIITSHLLQNLDLASAAVKMLNSGQNIQINLKNPTISSFFTDKINIQKIILLEEYDLSQKFTALNKIKEELIDFDHQSNNLKEDKYKITSGFIDAQLNTLSKFFPTETFNAASKVTSGIENLDLASSETKPELLGHTHDKEIAEV</sequence>
<dbReference type="KEGG" id="ptc:phytr_720"/>
<dbReference type="Proteomes" id="UP000241762">
    <property type="component" value="Chromosome"/>
</dbReference>